<dbReference type="OrthoDB" id="2973320at2759"/>
<dbReference type="Pfam" id="PF00931">
    <property type="entry name" value="NB-ARC"/>
    <property type="match status" value="1"/>
</dbReference>
<keyword evidence="6" id="KW-0732">Signal</keyword>
<organism evidence="9 10">
    <name type="scientific">Olea europaea subsp. europaea</name>
    <dbReference type="NCBI Taxonomy" id="158383"/>
    <lineage>
        <taxon>Eukaryota</taxon>
        <taxon>Viridiplantae</taxon>
        <taxon>Streptophyta</taxon>
        <taxon>Embryophyta</taxon>
        <taxon>Tracheophyta</taxon>
        <taxon>Spermatophyta</taxon>
        <taxon>Magnoliopsida</taxon>
        <taxon>eudicotyledons</taxon>
        <taxon>Gunneridae</taxon>
        <taxon>Pentapetalae</taxon>
        <taxon>asterids</taxon>
        <taxon>lamiids</taxon>
        <taxon>Lamiales</taxon>
        <taxon>Oleaceae</taxon>
        <taxon>Oleeae</taxon>
        <taxon>Olea</taxon>
    </lineage>
</organism>
<evidence type="ECO:0000256" key="3">
    <source>
        <dbReference type="ARBA" id="ARBA00022741"/>
    </source>
</evidence>
<evidence type="ECO:0000259" key="7">
    <source>
        <dbReference type="Pfam" id="PF00931"/>
    </source>
</evidence>
<keyword evidence="10" id="KW-1185">Reference proteome</keyword>
<feature type="domain" description="Disease resistance N-terminal" evidence="8">
    <location>
        <begin position="12"/>
        <end position="98"/>
    </location>
</feature>
<comment type="caution">
    <text evidence="9">The sequence shown here is derived from an EMBL/GenBank/DDBJ whole genome shotgun (WGS) entry which is preliminary data.</text>
</comment>
<proteinExistence type="inferred from homology"/>
<evidence type="ECO:0000256" key="2">
    <source>
        <dbReference type="ARBA" id="ARBA00022737"/>
    </source>
</evidence>
<dbReference type="GO" id="GO:0043531">
    <property type="term" value="F:ADP binding"/>
    <property type="evidence" value="ECO:0007669"/>
    <property type="project" value="InterPro"/>
</dbReference>
<evidence type="ECO:0000256" key="6">
    <source>
        <dbReference type="SAM" id="SignalP"/>
    </source>
</evidence>
<dbReference type="Gene3D" id="1.20.5.4130">
    <property type="match status" value="1"/>
</dbReference>
<keyword evidence="5" id="KW-0067">ATP-binding</keyword>
<dbReference type="Proteomes" id="UP000594638">
    <property type="component" value="Unassembled WGS sequence"/>
</dbReference>
<dbReference type="InterPro" id="IPR002182">
    <property type="entry name" value="NB-ARC"/>
</dbReference>
<dbReference type="GO" id="GO:0005524">
    <property type="term" value="F:ATP binding"/>
    <property type="evidence" value="ECO:0007669"/>
    <property type="project" value="UniProtKB-KW"/>
</dbReference>
<feature type="signal peptide" evidence="6">
    <location>
        <begin position="1"/>
        <end position="22"/>
    </location>
</feature>
<comment type="similarity">
    <text evidence="1">Belongs to the disease resistance NB-LRR family.</text>
</comment>
<dbReference type="Gramene" id="OE9A119868T1">
    <property type="protein sequence ID" value="OE9A119868C1"/>
    <property type="gene ID" value="OE9A119868"/>
</dbReference>
<dbReference type="PRINTS" id="PR00364">
    <property type="entry name" value="DISEASERSIST"/>
</dbReference>
<reference evidence="9 10" key="1">
    <citation type="submission" date="2019-12" db="EMBL/GenBank/DDBJ databases">
        <authorList>
            <person name="Alioto T."/>
            <person name="Alioto T."/>
            <person name="Gomez Garrido J."/>
        </authorList>
    </citation>
    <scope>NUCLEOTIDE SEQUENCE [LARGE SCALE GENOMIC DNA]</scope>
</reference>
<evidence type="ECO:0000256" key="5">
    <source>
        <dbReference type="ARBA" id="ARBA00022840"/>
    </source>
</evidence>
<dbReference type="AlphaFoldDB" id="A0A8S0VEW1"/>
<dbReference type="SUPFAM" id="SSF52540">
    <property type="entry name" value="P-loop containing nucleoside triphosphate hydrolases"/>
    <property type="match status" value="1"/>
</dbReference>
<dbReference type="InterPro" id="IPR027417">
    <property type="entry name" value="P-loop_NTPase"/>
</dbReference>
<keyword evidence="4" id="KW-0611">Plant defense</keyword>
<keyword evidence="2" id="KW-0677">Repeat</keyword>
<evidence type="ECO:0000256" key="4">
    <source>
        <dbReference type="ARBA" id="ARBA00022821"/>
    </source>
</evidence>
<dbReference type="Gene3D" id="3.40.50.300">
    <property type="entry name" value="P-loop containing nucleotide triphosphate hydrolases"/>
    <property type="match status" value="1"/>
</dbReference>
<feature type="chain" id="PRO_5035775982" evidence="6">
    <location>
        <begin position="23"/>
        <end position="388"/>
    </location>
</feature>
<protein>
    <submittedName>
        <fullName evidence="9">Disease resistance RPP13-like protein 1</fullName>
    </submittedName>
</protein>
<dbReference type="Pfam" id="PF18052">
    <property type="entry name" value="Rx_N"/>
    <property type="match status" value="1"/>
</dbReference>
<feature type="domain" description="NB-ARC" evidence="7">
    <location>
        <begin position="176"/>
        <end position="349"/>
    </location>
</feature>
<keyword evidence="3" id="KW-0547">Nucleotide-binding</keyword>
<accession>A0A8S0VEW1</accession>
<dbReference type="PANTHER" id="PTHR36766">
    <property type="entry name" value="PLANT BROAD-SPECTRUM MILDEW RESISTANCE PROTEIN RPW8"/>
    <property type="match status" value="1"/>
</dbReference>
<dbReference type="InterPro" id="IPR041118">
    <property type="entry name" value="Rx_N"/>
</dbReference>
<evidence type="ECO:0000313" key="9">
    <source>
        <dbReference type="EMBL" id="CAA3030274.1"/>
    </source>
</evidence>
<dbReference type="PANTHER" id="PTHR36766:SF51">
    <property type="entry name" value="DISEASE RESISTANCE RPP13-LIKE PROTEIN 1"/>
    <property type="match status" value="1"/>
</dbReference>
<dbReference type="GO" id="GO:0006952">
    <property type="term" value="P:defense response"/>
    <property type="evidence" value="ECO:0007669"/>
    <property type="project" value="UniProtKB-KW"/>
</dbReference>
<gene>
    <name evidence="9" type="ORF">OLEA9_A119868</name>
</gene>
<evidence type="ECO:0000259" key="8">
    <source>
        <dbReference type="Pfam" id="PF18052"/>
    </source>
</evidence>
<evidence type="ECO:0000256" key="1">
    <source>
        <dbReference type="ARBA" id="ARBA00008894"/>
    </source>
</evidence>
<sequence length="388" mass="43568">MAIVEVFVGAILTVLLEKLASGELMKFLRRVGIDAQLEEWHTTLSMIQAVLIDAENKQTANVAVKKWLIDLEDLAYDLEDLVDELNTEALQRKLNENKGDTSKVRKLIPTCCTNLSYNDFMFDRGIASKLKEISGRLKALSKKIKILRLVENVRGRSYERLPTTSLVVESEVYGREKDKEEILKILLGVKSNDSQISVIPIVGMGGVGKTTLVQLVYNDERLKDKFDLKAWACVSDEFDAVKVTKNILEAVSYGGRCDSENFDMLQVKLKGSLSNKKFLVVLDDIWHENYGDWDILRRPFLAGKPGSKIIITTRQERVAKIMSEIPAYHLNLLSEGDALSLLAQHAFGAKTFDGHSDLIEIGKSVARRCEFAPCSNSYWGASSQDSRF</sequence>
<dbReference type="FunFam" id="3.40.50.300:FF:001091">
    <property type="entry name" value="Probable disease resistance protein At1g61300"/>
    <property type="match status" value="1"/>
</dbReference>
<evidence type="ECO:0000313" key="10">
    <source>
        <dbReference type="Proteomes" id="UP000594638"/>
    </source>
</evidence>
<dbReference type="EMBL" id="CACTIH010009362">
    <property type="protein sequence ID" value="CAA3030274.1"/>
    <property type="molecule type" value="Genomic_DNA"/>
</dbReference>
<name>A0A8S0VEW1_OLEEU</name>